<dbReference type="OrthoDB" id="10558601at2759"/>
<dbReference type="Gene3D" id="1.25.40.10">
    <property type="entry name" value="Tetratricopeptide repeat domain"/>
    <property type="match status" value="1"/>
</dbReference>
<evidence type="ECO:0000313" key="4">
    <source>
        <dbReference type="Proteomes" id="UP001165085"/>
    </source>
</evidence>
<proteinExistence type="predicted"/>
<feature type="coiled-coil region" evidence="1">
    <location>
        <begin position="224"/>
        <end position="251"/>
    </location>
</feature>
<dbReference type="EMBL" id="BRXY01000428">
    <property type="protein sequence ID" value="GMH94117.1"/>
    <property type="molecule type" value="Genomic_DNA"/>
</dbReference>
<evidence type="ECO:0000313" key="3">
    <source>
        <dbReference type="EMBL" id="GMH94117.1"/>
    </source>
</evidence>
<dbReference type="AlphaFoldDB" id="A0A9W7BUQ8"/>
<dbReference type="InterPro" id="IPR011990">
    <property type="entry name" value="TPR-like_helical_dom_sf"/>
</dbReference>
<protein>
    <submittedName>
        <fullName evidence="3">Uncharacterized protein</fullName>
    </submittedName>
</protein>
<keyword evidence="1" id="KW-0175">Coiled coil</keyword>
<organism evidence="3 4">
    <name type="scientific">Triparma strigata</name>
    <dbReference type="NCBI Taxonomy" id="1606541"/>
    <lineage>
        <taxon>Eukaryota</taxon>
        <taxon>Sar</taxon>
        <taxon>Stramenopiles</taxon>
        <taxon>Ochrophyta</taxon>
        <taxon>Bolidophyceae</taxon>
        <taxon>Parmales</taxon>
        <taxon>Triparmaceae</taxon>
        <taxon>Triparma</taxon>
    </lineage>
</organism>
<name>A0A9W7BUQ8_9STRA</name>
<evidence type="ECO:0000256" key="1">
    <source>
        <dbReference type="SAM" id="Coils"/>
    </source>
</evidence>
<accession>A0A9W7BUQ8</accession>
<evidence type="ECO:0000256" key="2">
    <source>
        <dbReference type="SAM" id="MobiDB-lite"/>
    </source>
</evidence>
<comment type="caution">
    <text evidence="3">The sequence shown here is derived from an EMBL/GenBank/DDBJ whole genome shotgun (WGS) entry which is preliminary data.</text>
</comment>
<sequence>MKITEEMSNESARFEEAKVAKGEATNLFKLARYLEAGERFCQAAKILDGKRRLGGEEEELTLVCSCFSNASMSFLKGGDGERAGEAAKFCIREGKGGEVEVVASIVVKARFRRAQAMIMLAEGGGGGGGGAGEDVGLYLDEAQMELAAVLRVEPSNEQALELAQRGLQLSQELINVKTAVEDDAEEEQEQDLAKEEGNLANAALGAPSGPSAAWNMNYMVPGWLEEQKKKKEEEEKKAKEISEANKAASEIISSKAQGMSSVTSMVENLRAERRREKGGEEDEEKKISLATEKSWGTMGKEEESLNKNFNDLVKQRAEISAVAYDVGIKNVRTADNNYSDGWRSKHASRRYEGKEGKHKVSAGKSAWEELQGMEEGAVKIVEQTVERKKELADKKFLGEGAEVRAPPGGEDEDGEGGGGGGGVEWRKKLKQRRKGEEIKIKKKSDGGIGSEWESMLGLEEEEKARVDMLKEQRREAERLAERKKAKKVKKKNGAVGEKGSEGGEKKKKKKAVAAKKKVGGVGDEERQLADILGSVQLGCAAIRGAEEEDEDGM</sequence>
<feature type="region of interest" description="Disordered" evidence="2">
    <location>
        <begin position="477"/>
        <end position="519"/>
    </location>
</feature>
<reference evidence="4" key="1">
    <citation type="journal article" date="2023" name="Commun. Biol.">
        <title>Genome analysis of Parmales, the sister group of diatoms, reveals the evolutionary specialization of diatoms from phago-mixotrophs to photoautotrophs.</title>
        <authorList>
            <person name="Ban H."/>
            <person name="Sato S."/>
            <person name="Yoshikawa S."/>
            <person name="Yamada K."/>
            <person name="Nakamura Y."/>
            <person name="Ichinomiya M."/>
            <person name="Sato N."/>
            <person name="Blanc-Mathieu R."/>
            <person name="Endo H."/>
            <person name="Kuwata A."/>
            <person name="Ogata H."/>
        </authorList>
    </citation>
    <scope>NUCLEOTIDE SEQUENCE [LARGE SCALE GENOMIC DNA]</scope>
    <source>
        <strain evidence="4">NIES 3701</strain>
    </source>
</reference>
<feature type="region of interest" description="Disordered" evidence="2">
    <location>
        <begin position="335"/>
        <end position="363"/>
    </location>
</feature>
<feature type="region of interest" description="Disordered" evidence="2">
    <location>
        <begin position="272"/>
        <end position="302"/>
    </location>
</feature>
<feature type="compositionally biased region" description="Basic and acidic residues" evidence="2">
    <location>
        <begin position="434"/>
        <end position="445"/>
    </location>
</feature>
<feature type="compositionally biased region" description="Basic residues" evidence="2">
    <location>
        <begin position="505"/>
        <end position="518"/>
    </location>
</feature>
<feature type="region of interest" description="Disordered" evidence="2">
    <location>
        <begin position="393"/>
        <end position="457"/>
    </location>
</feature>
<gene>
    <name evidence="3" type="ORF">TrST_g4014</name>
</gene>
<feature type="compositionally biased region" description="Basic residues" evidence="2">
    <location>
        <begin position="483"/>
        <end position="492"/>
    </location>
</feature>
<dbReference type="Proteomes" id="UP001165085">
    <property type="component" value="Unassembled WGS sequence"/>
</dbReference>
<keyword evidence="4" id="KW-1185">Reference proteome</keyword>